<feature type="domain" description="Immunoglobulin V-set" evidence="1">
    <location>
        <begin position="13"/>
        <end position="104"/>
    </location>
</feature>
<dbReference type="InterPro" id="IPR013783">
    <property type="entry name" value="Ig-like_fold"/>
</dbReference>
<protein>
    <recommendedName>
        <fullName evidence="1">Immunoglobulin V-set domain-containing protein</fullName>
    </recommendedName>
</protein>
<evidence type="ECO:0000313" key="2">
    <source>
        <dbReference type="EMBL" id="KAI2647287.1"/>
    </source>
</evidence>
<proteinExistence type="predicted"/>
<dbReference type="SUPFAM" id="SSF48726">
    <property type="entry name" value="Immunoglobulin"/>
    <property type="match status" value="1"/>
</dbReference>
<reference evidence="2 3" key="1">
    <citation type="submission" date="2022-01" db="EMBL/GenBank/DDBJ databases">
        <title>A high-quality chromosome-level genome assembly of rohu carp, Labeo rohita.</title>
        <authorList>
            <person name="Arick M.A. II"/>
            <person name="Hsu C.-Y."/>
            <person name="Magbanua Z."/>
            <person name="Pechanova O."/>
            <person name="Grover C."/>
            <person name="Miller E."/>
            <person name="Thrash A."/>
            <person name="Ezzel L."/>
            <person name="Alam S."/>
            <person name="Benzie J."/>
            <person name="Hamilton M."/>
            <person name="Karsi A."/>
            <person name="Lawrence M.L."/>
            <person name="Peterson D.G."/>
        </authorList>
    </citation>
    <scope>NUCLEOTIDE SEQUENCE [LARGE SCALE GENOMIC DNA]</scope>
    <source>
        <strain evidence="3">BAU-BD-2019</strain>
        <tissue evidence="2">Blood</tissue>
    </source>
</reference>
<dbReference type="PANTHER" id="PTHR21063">
    <property type="entry name" value="LFA-3"/>
    <property type="match status" value="1"/>
</dbReference>
<dbReference type="PANTHER" id="PTHR21063:SF4">
    <property type="entry name" value="CD48 ANTIGEN-RELATED"/>
    <property type="match status" value="1"/>
</dbReference>
<accession>A0ABQ8L9A0</accession>
<dbReference type="InterPro" id="IPR036179">
    <property type="entry name" value="Ig-like_dom_sf"/>
</dbReference>
<keyword evidence="3" id="KW-1185">Reference proteome</keyword>
<comment type="caution">
    <text evidence="2">The sequence shown here is derived from an EMBL/GenBank/DDBJ whole genome shotgun (WGS) entry which is preliminary data.</text>
</comment>
<sequence>MLLSDDIGVFGESVSVSVKEGDSVTLHTDRTDLWKDVIEWRFGTTHVRIVRMSKGNTPTMYEYVLDSKFRGRLKLNSQTGDLTITNINTTDSGEYEVSNSISTFRKSFEATEVPGSKNPCASRQASTYSRESGVAGGTSVQVDKTSLIFLSS</sequence>
<name>A0ABQ8L9A0_LABRO</name>
<dbReference type="Proteomes" id="UP000830375">
    <property type="component" value="Unassembled WGS sequence"/>
</dbReference>
<gene>
    <name evidence="2" type="ORF">H4Q32_023954</name>
</gene>
<dbReference type="InterPro" id="IPR013106">
    <property type="entry name" value="Ig_V-set"/>
</dbReference>
<evidence type="ECO:0000313" key="3">
    <source>
        <dbReference type="Proteomes" id="UP000830375"/>
    </source>
</evidence>
<organism evidence="2 3">
    <name type="scientific">Labeo rohita</name>
    <name type="common">Indian major carp</name>
    <name type="synonym">Cyprinus rohita</name>
    <dbReference type="NCBI Taxonomy" id="84645"/>
    <lineage>
        <taxon>Eukaryota</taxon>
        <taxon>Metazoa</taxon>
        <taxon>Chordata</taxon>
        <taxon>Craniata</taxon>
        <taxon>Vertebrata</taxon>
        <taxon>Euteleostomi</taxon>
        <taxon>Actinopterygii</taxon>
        <taxon>Neopterygii</taxon>
        <taxon>Teleostei</taxon>
        <taxon>Ostariophysi</taxon>
        <taxon>Cypriniformes</taxon>
        <taxon>Cyprinidae</taxon>
        <taxon>Labeoninae</taxon>
        <taxon>Labeonini</taxon>
        <taxon>Labeo</taxon>
    </lineage>
</organism>
<dbReference type="Gene3D" id="2.60.40.10">
    <property type="entry name" value="Immunoglobulins"/>
    <property type="match status" value="1"/>
</dbReference>
<evidence type="ECO:0000259" key="1">
    <source>
        <dbReference type="Pfam" id="PF07686"/>
    </source>
</evidence>
<dbReference type="Pfam" id="PF07686">
    <property type="entry name" value="V-set"/>
    <property type="match status" value="1"/>
</dbReference>
<dbReference type="EMBL" id="JACTAM010000455">
    <property type="protein sequence ID" value="KAI2647287.1"/>
    <property type="molecule type" value="Genomic_DNA"/>
</dbReference>